<organism evidence="12 13">
    <name type="scientific">Pythium insidiosum</name>
    <name type="common">Pythiosis disease agent</name>
    <dbReference type="NCBI Taxonomy" id="114742"/>
    <lineage>
        <taxon>Eukaryota</taxon>
        <taxon>Sar</taxon>
        <taxon>Stramenopiles</taxon>
        <taxon>Oomycota</taxon>
        <taxon>Peronosporomycetes</taxon>
        <taxon>Pythiales</taxon>
        <taxon>Pythiaceae</taxon>
        <taxon>Pythium</taxon>
    </lineage>
</organism>
<gene>
    <name evidence="12" type="ORF">P43SY_007277</name>
</gene>
<dbReference type="Pfam" id="PF04161">
    <property type="entry name" value="Arv1"/>
    <property type="match status" value="1"/>
</dbReference>
<comment type="function">
    <text evidence="10">Mediator of sterol homeostasis involved in sterol uptake, trafficking and distribution into membranes.</text>
</comment>
<protein>
    <recommendedName>
        <fullName evidence="10">Protein ARV</fullName>
    </recommendedName>
</protein>
<evidence type="ECO:0000256" key="3">
    <source>
        <dbReference type="ARBA" id="ARBA00022448"/>
    </source>
</evidence>
<dbReference type="GO" id="GO:0032366">
    <property type="term" value="P:intracellular sterol transport"/>
    <property type="evidence" value="ECO:0007669"/>
    <property type="project" value="UniProtKB-UniRule"/>
</dbReference>
<evidence type="ECO:0000256" key="8">
    <source>
        <dbReference type="ARBA" id="ARBA00023098"/>
    </source>
</evidence>
<dbReference type="Proteomes" id="UP001209570">
    <property type="component" value="Unassembled WGS sequence"/>
</dbReference>
<keyword evidence="9 10" id="KW-0472">Membrane</keyword>
<name>A0AAD5L9J2_PYTIN</name>
<keyword evidence="13" id="KW-1185">Reference proteome</keyword>
<evidence type="ECO:0000313" key="13">
    <source>
        <dbReference type="Proteomes" id="UP001209570"/>
    </source>
</evidence>
<dbReference type="GO" id="GO:0005794">
    <property type="term" value="C:Golgi apparatus"/>
    <property type="evidence" value="ECO:0007669"/>
    <property type="project" value="TreeGrafter"/>
</dbReference>
<evidence type="ECO:0000256" key="11">
    <source>
        <dbReference type="SAM" id="MobiDB-lite"/>
    </source>
</evidence>
<keyword evidence="7 10" id="KW-0445">Lipid transport</keyword>
<keyword evidence="5 10" id="KW-0256">Endoplasmic reticulum</keyword>
<comment type="similarity">
    <text evidence="2 10">Belongs to the ARV1 family.</text>
</comment>
<dbReference type="AlphaFoldDB" id="A0AAD5L9J2"/>
<sequence>MTTTGRPSAHDQSACASPSPSLSPSPSGFVCVSCGAAVAQLVRDYGKGNVRLAICGACNAVADPYVEYDNVLLFLEVMLLKPQVYRHVLYNLSPPPRSRAILKLFFILVMLDMNVKAYLIDRRAGVAFRSESMFERDEGREISGLRISQYSLHLVGASFLENVAFVGALLAAIALDPLARGWRAQLTRGAASRSAALVRFGTAVCVSSFGKLFALLTVIWEFHWTFVHVIGAIVLCSNALALRLLLHEPAPAPAVLLLLLAALAARAATQLALYYSVGDSALFFVLV</sequence>
<keyword evidence="10" id="KW-0746">Sphingolipid metabolism</keyword>
<evidence type="ECO:0000256" key="1">
    <source>
        <dbReference type="ARBA" id="ARBA00004477"/>
    </source>
</evidence>
<dbReference type="GO" id="GO:0006665">
    <property type="term" value="P:sphingolipid metabolic process"/>
    <property type="evidence" value="ECO:0007669"/>
    <property type="project" value="UniProtKB-UniRule"/>
</dbReference>
<dbReference type="GO" id="GO:0032541">
    <property type="term" value="C:cortical endoplasmic reticulum"/>
    <property type="evidence" value="ECO:0007669"/>
    <property type="project" value="TreeGrafter"/>
</dbReference>
<keyword evidence="4 10" id="KW-0812">Transmembrane</keyword>
<evidence type="ECO:0000313" key="12">
    <source>
        <dbReference type="EMBL" id="KAJ0393650.1"/>
    </source>
</evidence>
<dbReference type="GO" id="GO:0097036">
    <property type="term" value="P:regulation of plasma membrane sterol distribution"/>
    <property type="evidence" value="ECO:0007669"/>
    <property type="project" value="UniProtKB-UniRule"/>
</dbReference>
<keyword evidence="3 10" id="KW-0813">Transport</keyword>
<feature type="transmembrane region" description="Helical" evidence="10">
    <location>
        <begin position="255"/>
        <end position="277"/>
    </location>
</feature>
<evidence type="ECO:0000256" key="7">
    <source>
        <dbReference type="ARBA" id="ARBA00023055"/>
    </source>
</evidence>
<evidence type="ECO:0000256" key="6">
    <source>
        <dbReference type="ARBA" id="ARBA00022989"/>
    </source>
</evidence>
<feature type="transmembrane region" description="Helical" evidence="10">
    <location>
        <begin position="226"/>
        <end position="246"/>
    </location>
</feature>
<feature type="transmembrane region" description="Helical" evidence="10">
    <location>
        <begin position="196"/>
        <end position="220"/>
    </location>
</feature>
<evidence type="ECO:0000256" key="5">
    <source>
        <dbReference type="ARBA" id="ARBA00022824"/>
    </source>
</evidence>
<dbReference type="PANTHER" id="PTHR14467">
    <property type="entry name" value="ARV1"/>
    <property type="match status" value="1"/>
</dbReference>
<dbReference type="GO" id="GO:0016125">
    <property type="term" value="P:sterol metabolic process"/>
    <property type="evidence" value="ECO:0007669"/>
    <property type="project" value="UniProtKB-UniRule"/>
</dbReference>
<feature type="compositionally biased region" description="Polar residues" evidence="11">
    <location>
        <begin position="1"/>
        <end position="16"/>
    </location>
</feature>
<dbReference type="PANTHER" id="PTHR14467:SF0">
    <property type="entry name" value="PROTEIN ARV1"/>
    <property type="match status" value="1"/>
</dbReference>
<dbReference type="InterPro" id="IPR007290">
    <property type="entry name" value="Arv1"/>
</dbReference>
<dbReference type="GO" id="GO:0005789">
    <property type="term" value="C:endoplasmic reticulum membrane"/>
    <property type="evidence" value="ECO:0007669"/>
    <property type="project" value="UniProtKB-SubCell"/>
</dbReference>
<proteinExistence type="inferred from homology"/>
<reference evidence="12" key="1">
    <citation type="submission" date="2021-12" db="EMBL/GenBank/DDBJ databases">
        <title>Prjna785345.</title>
        <authorList>
            <person name="Rujirawat T."/>
            <person name="Krajaejun T."/>
        </authorList>
    </citation>
    <scope>NUCLEOTIDE SEQUENCE</scope>
    <source>
        <strain evidence="12">Pi057C3</strain>
    </source>
</reference>
<comment type="caution">
    <text evidence="12">The sequence shown here is derived from an EMBL/GenBank/DDBJ whole genome shotgun (WGS) entry which is preliminary data.</text>
</comment>
<keyword evidence="8 10" id="KW-0443">Lipid metabolism</keyword>
<evidence type="ECO:0000256" key="9">
    <source>
        <dbReference type="ARBA" id="ARBA00023136"/>
    </source>
</evidence>
<evidence type="ECO:0000256" key="10">
    <source>
        <dbReference type="RuleBase" id="RU368065"/>
    </source>
</evidence>
<accession>A0AAD5L9J2</accession>
<feature type="region of interest" description="Disordered" evidence="11">
    <location>
        <begin position="1"/>
        <end position="22"/>
    </location>
</feature>
<keyword evidence="6 10" id="KW-1133">Transmembrane helix</keyword>
<comment type="function">
    <text evidence="10">Regulates also the sphingolipid metabolism.</text>
</comment>
<dbReference type="EMBL" id="JAKCXM010000475">
    <property type="protein sequence ID" value="KAJ0393650.1"/>
    <property type="molecule type" value="Genomic_DNA"/>
</dbReference>
<comment type="subcellular location">
    <subcellularLocation>
        <location evidence="1 10">Endoplasmic reticulum membrane</location>
        <topology evidence="1 10">Multi-pass membrane protein</topology>
    </subcellularLocation>
</comment>
<evidence type="ECO:0000256" key="2">
    <source>
        <dbReference type="ARBA" id="ARBA00009187"/>
    </source>
</evidence>
<evidence type="ECO:0000256" key="4">
    <source>
        <dbReference type="ARBA" id="ARBA00022692"/>
    </source>
</evidence>